<comment type="caution">
    <text evidence="2">The sequence shown here is derived from an EMBL/GenBank/DDBJ whole genome shotgun (WGS) entry which is preliminary data.</text>
</comment>
<accession>A0A811QXL4</accession>
<protein>
    <submittedName>
        <fullName evidence="2">Uncharacterized protein</fullName>
    </submittedName>
</protein>
<evidence type="ECO:0000256" key="1">
    <source>
        <dbReference type="SAM" id="MobiDB-lite"/>
    </source>
</evidence>
<feature type="region of interest" description="Disordered" evidence="1">
    <location>
        <begin position="88"/>
        <end position="114"/>
    </location>
</feature>
<dbReference type="AlphaFoldDB" id="A0A811QXL4"/>
<dbReference type="Proteomes" id="UP000604825">
    <property type="component" value="Unassembled WGS sequence"/>
</dbReference>
<name>A0A811QXL4_9POAL</name>
<keyword evidence="3" id="KW-1185">Reference proteome</keyword>
<reference evidence="2" key="1">
    <citation type="submission" date="2020-10" db="EMBL/GenBank/DDBJ databases">
        <authorList>
            <person name="Han B."/>
            <person name="Lu T."/>
            <person name="Zhao Q."/>
            <person name="Huang X."/>
            <person name="Zhao Y."/>
        </authorList>
    </citation>
    <scope>NUCLEOTIDE SEQUENCE</scope>
</reference>
<sequence>MVCSTESIREDSLESMLTIEVCTTLISSRSNLKLGSMAPSSLRNLVKWSWEISWGSSVAMLTAPPPITPTSALTYRISTAVTGVKPEINLPTGITVPDQDGGEEDRGNPRNRWL</sequence>
<organism evidence="2 3">
    <name type="scientific">Miscanthus lutarioriparius</name>
    <dbReference type="NCBI Taxonomy" id="422564"/>
    <lineage>
        <taxon>Eukaryota</taxon>
        <taxon>Viridiplantae</taxon>
        <taxon>Streptophyta</taxon>
        <taxon>Embryophyta</taxon>
        <taxon>Tracheophyta</taxon>
        <taxon>Spermatophyta</taxon>
        <taxon>Magnoliopsida</taxon>
        <taxon>Liliopsida</taxon>
        <taxon>Poales</taxon>
        <taxon>Poaceae</taxon>
        <taxon>PACMAD clade</taxon>
        <taxon>Panicoideae</taxon>
        <taxon>Andropogonodae</taxon>
        <taxon>Andropogoneae</taxon>
        <taxon>Saccharinae</taxon>
        <taxon>Miscanthus</taxon>
    </lineage>
</organism>
<evidence type="ECO:0000313" key="2">
    <source>
        <dbReference type="EMBL" id="CAD6262902.1"/>
    </source>
</evidence>
<evidence type="ECO:0000313" key="3">
    <source>
        <dbReference type="Proteomes" id="UP000604825"/>
    </source>
</evidence>
<gene>
    <name evidence="2" type="ORF">NCGR_LOCUS46225</name>
</gene>
<proteinExistence type="predicted"/>
<dbReference type="EMBL" id="CAJGYO010000012">
    <property type="protein sequence ID" value="CAD6262902.1"/>
    <property type="molecule type" value="Genomic_DNA"/>
</dbReference>